<organism evidence="3 4">
    <name type="scientific">Gymnopilus dilepis</name>
    <dbReference type="NCBI Taxonomy" id="231916"/>
    <lineage>
        <taxon>Eukaryota</taxon>
        <taxon>Fungi</taxon>
        <taxon>Dikarya</taxon>
        <taxon>Basidiomycota</taxon>
        <taxon>Agaricomycotina</taxon>
        <taxon>Agaricomycetes</taxon>
        <taxon>Agaricomycetidae</taxon>
        <taxon>Agaricales</taxon>
        <taxon>Agaricineae</taxon>
        <taxon>Hymenogastraceae</taxon>
        <taxon>Gymnopilus</taxon>
    </lineage>
</organism>
<dbReference type="PANTHER" id="PTHR43625:SF40">
    <property type="entry name" value="ALDO-KETO REDUCTASE YAKC [NADP(+)]"/>
    <property type="match status" value="1"/>
</dbReference>
<dbReference type="STRING" id="231916.A0A409W901"/>
<comment type="caution">
    <text evidence="3">The sequence shown here is derived from an EMBL/GenBank/DDBJ whole genome shotgun (WGS) entry which is preliminary data.</text>
</comment>
<accession>A0A409W901</accession>
<keyword evidence="1" id="KW-0560">Oxidoreductase</keyword>
<gene>
    <name evidence="3" type="ORF">CVT26_011682</name>
</gene>
<evidence type="ECO:0000313" key="4">
    <source>
        <dbReference type="Proteomes" id="UP000284706"/>
    </source>
</evidence>
<dbReference type="InterPro" id="IPR050791">
    <property type="entry name" value="Aldo-Keto_reductase"/>
</dbReference>
<keyword evidence="4" id="KW-1185">Reference proteome</keyword>
<protein>
    <recommendedName>
        <fullName evidence="2">NADP-dependent oxidoreductase domain-containing protein</fullName>
    </recommendedName>
</protein>
<reference evidence="3 4" key="1">
    <citation type="journal article" date="2018" name="Evol. Lett.">
        <title>Horizontal gene cluster transfer increased hallucinogenic mushroom diversity.</title>
        <authorList>
            <person name="Reynolds H.T."/>
            <person name="Vijayakumar V."/>
            <person name="Gluck-Thaler E."/>
            <person name="Korotkin H.B."/>
            <person name="Matheny P.B."/>
            <person name="Slot J.C."/>
        </authorList>
    </citation>
    <scope>NUCLEOTIDE SEQUENCE [LARGE SCALE GENOMIC DNA]</scope>
    <source>
        <strain evidence="3 4">SRW20</strain>
    </source>
</reference>
<name>A0A409W901_9AGAR</name>
<evidence type="ECO:0000256" key="1">
    <source>
        <dbReference type="ARBA" id="ARBA00023002"/>
    </source>
</evidence>
<dbReference type="GO" id="GO:0016491">
    <property type="term" value="F:oxidoreductase activity"/>
    <property type="evidence" value="ECO:0007669"/>
    <property type="project" value="UniProtKB-KW"/>
</dbReference>
<dbReference type="OrthoDB" id="37537at2759"/>
<dbReference type="FunCoup" id="A0A409W901">
    <property type="interactions" value="272"/>
</dbReference>
<proteinExistence type="predicted"/>
<dbReference type="Pfam" id="PF00248">
    <property type="entry name" value="Aldo_ket_red"/>
    <property type="match status" value="1"/>
</dbReference>
<dbReference type="Gene3D" id="3.20.20.100">
    <property type="entry name" value="NADP-dependent oxidoreductase domain"/>
    <property type="match status" value="1"/>
</dbReference>
<evidence type="ECO:0000259" key="2">
    <source>
        <dbReference type="Pfam" id="PF00248"/>
    </source>
</evidence>
<feature type="domain" description="NADP-dependent oxidoreductase" evidence="2">
    <location>
        <begin position="18"/>
        <end position="309"/>
    </location>
</feature>
<dbReference type="GO" id="GO:0005737">
    <property type="term" value="C:cytoplasm"/>
    <property type="evidence" value="ECO:0007669"/>
    <property type="project" value="TreeGrafter"/>
</dbReference>
<dbReference type="AlphaFoldDB" id="A0A409W901"/>
<sequence>MSLSLPSGKIGNDEVNGIGFGLMGLSAFYGPVPPDEERFEVLDAAFDFGCRTWDTADVYGDSEELVGKWFKRTGKRDQIFISTKWGITPSSAPSNDPAYMRTHIESSLKRLGVPSVDLYYLHRVDKNVPIEKTVAAMAELVKEGKVRYLGLSEVTGATLRRAHAVHPIAAVQVEYSPFCLDIEDEKVGLKKACEELGIAIIAYSPLGRGLLTGAYKSNADFADDDFRKRIPKFSDENFPNILALVDVLKRIGEKHNATPGQVTLAWVMAQGPNIIPIPGTKKVKYLKENLESVKVKLSPEEIAEIRAAAEKAEFKGQGRYPPGFIAETLVDTVPLEDSK</sequence>
<dbReference type="InterPro" id="IPR020471">
    <property type="entry name" value="AKR"/>
</dbReference>
<evidence type="ECO:0000313" key="3">
    <source>
        <dbReference type="EMBL" id="PPQ74969.1"/>
    </source>
</evidence>
<dbReference type="EMBL" id="NHYE01005299">
    <property type="protein sequence ID" value="PPQ74969.1"/>
    <property type="molecule type" value="Genomic_DNA"/>
</dbReference>
<dbReference type="SUPFAM" id="SSF51430">
    <property type="entry name" value="NAD(P)-linked oxidoreductase"/>
    <property type="match status" value="1"/>
</dbReference>
<dbReference type="PRINTS" id="PR00069">
    <property type="entry name" value="ALDKETRDTASE"/>
</dbReference>
<dbReference type="Proteomes" id="UP000284706">
    <property type="component" value="Unassembled WGS sequence"/>
</dbReference>
<dbReference type="InParanoid" id="A0A409W901"/>
<dbReference type="PANTHER" id="PTHR43625">
    <property type="entry name" value="AFLATOXIN B1 ALDEHYDE REDUCTASE"/>
    <property type="match status" value="1"/>
</dbReference>
<dbReference type="InterPro" id="IPR036812">
    <property type="entry name" value="NAD(P)_OxRdtase_dom_sf"/>
</dbReference>
<dbReference type="InterPro" id="IPR023210">
    <property type="entry name" value="NADP_OxRdtase_dom"/>
</dbReference>